<evidence type="ECO:0000256" key="1">
    <source>
        <dbReference type="SAM" id="MobiDB-lite"/>
    </source>
</evidence>
<dbReference type="AlphaFoldDB" id="H6L5T3"/>
<name>H6L5T3_SAPGL</name>
<feature type="region of interest" description="Disordered" evidence="1">
    <location>
        <begin position="68"/>
        <end position="87"/>
    </location>
</feature>
<accession>H6L5T3</accession>
<dbReference type="STRING" id="984262.SGRA_3609"/>
<keyword evidence="3" id="KW-1185">Reference proteome</keyword>
<dbReference type="Proteomes" id="UP000007519">
    <property type="component" value="Chromosome"/>
</dbReference>
<dbReference type="HOGENOM" id="CLU_2481521_0_0_10"/>
<gene>
    <name evidence="2" type="ordered locus">SGRA_3609</name>
</gene>
<sequence length="87" mass="9806">MSLGAGKGRYKILILVPQLFLDLLKKEEEKKASFSGWVVLGSWAKAYAFGPMQTGRLKPFFAGKWKKFSSKKNNNRPTTTAKKNPLE</sequence>
<reference evidence="2 3" key="1">
    <citation type="journal article" date="2012" name="Stand. Genomic Sci.">
        <title>Complete genome sequencing and analysis of Saprospira grandis str. Lewin, a predatory marine bacterium.</title>
        <authorList>
            <person name="Saw J.H."/>
            <person name="Yuryev A."/>
            <person name="Kanbe M."/>
            <person name="Hou S."/>
            <person name="Young A.G."/>
            <person name="Aizawa S."/>
            <person name="Alam M."/>
        </authorList>
    </citation>
    <scope>NUCLEOTIDE SEQUENCE [LARGE SCALE GENOMIC DNA]</scope>
    <source>
        <strain evidence="2 3">Lewin</strain>
    </source>
</reference>
<proteinExistence type="predicted"/>
<protein>
    <submittedName>
        <fullName evidence="2">Uncharacterized protein</fullName>
    </submittedName>
</protein>
<dbReference type="KEGG" id="sgn:SGRA_3609"/>
<evidence type="ECO:0000313" key="3">
    <source>
        <dbReference type="Proteomes" id="UP000007519"/>
    </source>
</evidence>
<organism evidence="2 3">
    <name type="scientific">Saprospira grandis (strain Lewin)</name>
    <dbReference type="NCBI Taxonomy" id="984262"/>
    <lineage>
        <taxon>Bacteria</taxon>
        <taxon>Pseudomonadati</taxon>
        <taxon>Bacteroidota</taxon>
        <taxon>Saprospiria</taxon>
        <taxon>Saprospirales</taxon>
        <taxon>Saprospiraceae</taxon>
        <taxon>Saprospira</taxon>
    </lineage>
</organism>
<dbReference type="EMBL" id="CP002831">
    <property type="protein sequence ID" value="AFC26333.1"/>
    <property type="molecule type" value="Genomic_DNA"/>
</dbReference>
<evidence type="ECO:0000313" key="2">
    <source>
        <dbReference type="EMBL" id="AFC26333.1"/>
    </source>
</evidence>
<feature type="compositionally biased region" description="Polar residues" evidence="1">
    <location>
        <begin position="76"/>
        <end position="87"/>
    </location>
</feature>